<dbReference type="GO" id="GO:0005886">
    <property type="term" value="C:plasma membrane"/>
    <property type="evidence" value="ECO:0007669"/>
    <property type="project" value="UniProtKB-SubCell"/>
</dbReference>
<reference evidence="11" key="1">
    <citation type="journal article" date="2020" name="mSystems">
        <title>Genome- and Community-Level Interaction Insights into Carbon Utilization and Element Cycling Functions of Hydrothermarchaeota in Hydrothermal Sediment.</title>
        <authorList>
            <person name="Zhou Z."/>
            <person name="Liu Y."/>
            <person name="Xu W."/>
            <person name="Pan J."/>
            <person name="Luo Z.H."/>
            <person name="Li M."/>
        </authorList>
    </citation>
    <scope>NUCLEOTIDE SEQUENCE [LARGE SCALE GENOMIC DNA]</scope>
    <source>
        <strain evidence="11">SpSt-132</strain>
    </source>
</reference>
<dbReference type="EMBL" id="DSFP01000033">
    <property type="protein sequence ID" value="HEW45820.1"/>
    <property type="molecule type" value="Genomic_DNA"/>
</dbReference>
<keyword evidence="7 10" id="KW-0472">Membrane</keyword>
<evidence type="ECO:0000256" key="1">
    <source>
        <dbReference type="ARBA" id="ARBA00002578"/>
    </source>
</evidence>
<dbReference type="PANTHER" id="PTHR30065">
    <property type="entry name" value="FLAGELLAR BIOSYNTHETIC PROTEIN FLIR"/>
    <property type="match status" value="1"/>
</dbReference>
<evidence type="ECO:0000256" key="2">
    <source>
        <dbReference type="ARBA" id="ARBA00009772"/>
    </source>
</evidence>
<evidence type="ECO:0000256" key="9">
    <source>
        <dbReference type="NCBIfam" id="TIGR01400"/>
    </source>
</evidence>
<sequence>MTLDINSLLTIFLVYMRVVSFLIMVPIFGKEFIPNTFKLFLSTAIGFTLFLYSDIKPLEFPTTAHFFLALLKEFLFGFTAGLMLRLLFDAMQMAGEFISVNMGLGLATIFNPQQPQTTVLSFFFSLLATLIFLSLGGVEIALLAMGKSFERIPPGAFSLYSINSEFFLNFFYESFLLAFKVSLPVIVVMLLFNLILALVNRFIPQINVFIVGLPIQIFIGLWVLILSMPVILWAFSSHTREYIIKFVALLGG</sequence>
<dbReference type="Pfam" id="PF01311">
    <property type="entry name" value="Bac_export_1"/>
    <property type="match status" value="1"/>
</dbReference>
<dbReference type="GO" id="GO:0009425">
    <property type="term" value="C:bacterial-type flagellum basal body"/>
    <property type="evidence" value="ECO:0007669"/>
    <property type="project" value="UniProtKB-SubCell"/>
</dbReference>
<name>A0A7C2V378_9AQUI</name>
<gene>
    <name evidence="11" type="primary">fliR</name>
    <name evidence="11" type="ORF">ENO47_04010</name>
</gene>
<feature type="transmembrane region" description="Helical" evidence="10">
    <location>
        <begin position="64"/>
        <end position="86"/>
    </location>
</feature>
<evidence type="ECO:0000256" key="7">
    <source>
        <dbReference type="ARBA" id="ARBA00023136"/>
    </source>
</evidence>
<evidence type="ECO:0000256" key="3">
    <source>
        <dbReference type="ARBA" id="ARBA00021717"/>
    </source>
</evidence>
<comment type="subcellular location">
    <subcellularLocation>
        <location evidence="10">Cell membrane</location>
        <topology evidence="10">Multi-pass membrane protein</topology>
    </subcellularLocation>
    <subcellularLocation>
        <location evidence="10">Bacterial flagellum basal body</location>
    </subcellularLocation>
</comment>
<dbReference type="PANTHER" id="PTHR30065:SF1">
    <property type="entry name" value="SURFACE PRESENTATION OF ANTIGENS PROTEIN SPAR"/>
    <property type="match status" value="1"/>
</dbReference>
<feature type="transmembrane region" description="Helical" evidence="10">
    <location>
        <begin position="6"/>
        <end position="28"/>
    </location>
</feature>
<proteinExistence type="inferred from homology"/>
<keyword evidence="11" id="KW-0969">Cilium</keyword>
<keyword evidence="6 10" id="KW-1133">Transmembrane helix</keyword>
<evidence type="ECO:0000256" key="5">
    <source>
        <dbReference type="ARBA" id="ARBA00022692"/>
    </source>
</evidence>
<evidence type="ECO:0000256" key="4">
    <source>
        <dbReference type="ARBA" id="ARBA00022475"/>
    </source>
</evidence>
<keyword evidence="11" id="KW-0966">Cell projection</keyword>
<dbReference type="PRINTS" id="PR00953">
    <property type="entry name" value="TYPE3IMRPROT"/>
</dbReference>
<evidence type="ECO:0000256" key="8">
    <source>
        <dbReference type="ARBA" id="ARBA00023143"/>
    </source>
</evidence>
<keyword evidence="5 10" id="KW-0812">Transmembrane</keyword>
<protein>
    <recommendedName>
        <fullName evidence="3 9">Flagellar biosynthetic protein FliR</fullName>
    </recommendedName>
</protein>
<evidence type="ECO:0000256" key="10">
    <source>
        <dbReference type="RuleBase" id="RU362071"/>
    </source>
</evidence>
<accession>A0A7C2V378</accession>
<comment type="similarity">
    <text evidence="2 10">Belongs to the FliR/MopE/SpaR family.</text>
</comment>
<dbReference type="NCBIfam" id="TIGR01400">
    <property type="entry name" value="fliR"/>
    <property type="match status" value="1"/>
</dbReference>
<organism evidence="11">
    <name type="scientific">Hydrogenobacter sp</name>
    <dbReference type="NCBI Taxonomy" id="2152829"/>
    <lineage>
        <taxon>Bacteria</taxon>
        <taxon>Pseudomonadati</taxon>
        <taxon>Aquificota</taxon>
        <taxon>Aquificia</taxon>
        <taxon>Aquificales</taxon>
        <taxon>Aquificaceae</taxon>
        <taxon>Hydrogenobacter</taxon>
    </lineage>
</organism>
<keyword evidence="8 10" id="KW-0975">Bacterial flagellum</keyword>
<evidence type="ECO:0000256" key="6">
    <source>
        <dbReference type="ARBA" id="ARBA00022989"/>
    </source>
</evidence>
<feature type="transmembrane region" description="Helical" evidence="10">
    <location>
        <begin position="122"/>
        <end position="145"/>
    </location>
</feature>
<dbReference type="GO" id="GO:0006605">
    <property type="term" value="P:protein targeting"/>
    <property type="evidence" value="ECO:0007669"/>
    <property type="project" value="UniProtKB-UniRule"/>
</dbReference>
<comment type="caution">
    <text evidence="11">The sequence shown here is derived from an EMBL/GenBank/DDBJ whole genome shotgun (WGS) entry which is preliminary data.</text>
</comment>
<keyword evidence="4 10" id="KW-1003">Cell membrane</keyword>
<dbReference type="InterPro" id="IPR002010">
    <property type="entry name" value="T3SS_IM_R"/>
</dbReference>
<dbReference type="GO" id="GO:0044780">
    <property type="term" value="P:bacterial-type flagellum assembly"/>
    <property type="evidence" value="ECO:0007669"/>
    <property type="project" value="UniProtKB-UniRule"/>
</dbReference>
<dbReference type="AlphaFoldDB" id="A0A7C2V378"/>
<keyword evidence="11" id="KW-0282">Flagellum</keyword>
<feature type="transmembrane region" description="Helical" evidence="10">
    <location>
        <begin position="166"/>
        <end position="196"/>
    </location>
</feature>
<comment type="function">
    <text evidence="1 10">Role in flagellar biosynthesis.</text>
</comment>
<evidence type="ECO:0000313" key="11">
    <source>
        <dbReference type="EMBL" id="HEW45820.1"/>
    </source>
</evidence>
<dbReference type="InterPro" id="IPR006303">
    <property type="entry name" value="FliR"/>
</dbReference>
<feature type="transmembrane region" description="Helical" evidence="10">
    <location>
        <begin position="208"/>
        <end position="235"/>
    </location>
</feature>